<reference evidence="10 11" key="1">
    <citation type="submission" date="2015-09" db="EMBL/GenBank/DDBJ databases">
        <title>Identification and resolution of microdiversity through metagenomic sequencing of parallel consortia.</title>
        <authorList>
            <person name="Nelson W.C."/>
            <person name="Romine M.F."/>
            <person name="Lindemann S.R."/>
        </authorList>
    </citation>
    <scope>NUCLEOTIDE SEQUENCE [LARGE SCALE GENOMIC DNA]</scope>
    <source>
        <strain evidence="10">HL-91</strain>
    </source>
</reference>
<feature type="binding site" evidence="7">
    <location>
        <position position="85"/>
    </location>
    <ligand>
        <name>Mg(2+)</name>
        <dbReference type="ChEBI" id="CHEBI:18420"/>
        <label>1</label>
        <note>catalytic</note>
    </ligand>
</feature>
<feature type="binding site" evidence="7">
    <location>
        <position position="88"/>
    </location>
    <ligand>
        <name>Mg(2+)</name>
        <dbReference type="ChEBI" id="CHEBI:18420"/>
        <label>1</label>
        <note>catalytic</note>
    </ligand>
</feature>
<keyword evidence="5 8" id="KW-0378">Hydrolase</keyword>
<evidence type="ECO:0000256" key="2">
    <source>
        <dbReference type="ARBA" id="ARBA00001946"/>
    </source>
</evidence>
<evidence type="ECO:0000256" key="1">
    <source>
        <dbReference type="ARBA" id="ARBA00001033"/>
    </source>
</evidence>
<gene>
    <name evidence="10" type="primary">suhB-2</name>
    <name evidence="9" type="ORF">Ga0058931_1165</name>
    <name evidence="10" type="ORF">HLUCCA05_11220</name>
</gene>
<evidence type="ECO:0000313" key="12">
    <source>
        <dbReference type="Proteomes" id="UP000182045"/>
    </source>
</evidence>
<comment type="catalytic activity">
    <reaction evidence="1 8">
        <text>a myo-inositol phosphate + H2O = myo-inositol + phosphate</text>
        <dbReference type="Rhea" id="RHEA:24056"/>
        <dbReference type="ChEBI" id="CHEBI:15377"/>
        <dbReference type="ChEBI" id="CHEBI:17268"/>
        <dbReference type="ChEBI" id="CHEBI:43474"/>
        <dbReference type="ChEBI" id="CHEBI:84139"/>
        <dbReference type="EC" id="3.1.3.25"/>
    </reaction>
</comment>
<dbReference type="Pfam" id="PF00459">
    <property type="entry name" value="Inositol_P"/>
    <property type="match status" value="1"/>
</dbReference>
<feature type="binding site" evidence="7">
    <location>
        <position position="213"/>
    </location>
    <ligand>
        <name>Mg(2+)</name>
        <dbReference type="ChEBI" id="CHEBI:18420"/>
        <label>1</label>
        <note>catalytic</note>
    </ligand>
</feature>
<dbReference type="Proteomes" id="UP000050413">
    <property type="component" value="Unassembled WGS sequence"/>
</dbReference>
<dbReference type="InterPro" id="IPR020583">
    <property type="entry name" value="Inositol_monoP_metal-BS"/>
</dbReference>
<evidence type="ECO:0000256" key="7">
    <source>
        <dbReference type="PIRSR" id="PIRSR600760-2"/>
    </source>
</evidence>
<dbReference type="PANTHER" id="PTHR20854">
    <property type="entry name" value="INOSITOL MONOPHOSPHATASE"/>
    <property type="match status" value="1"/>
</dbReference>
<dbReference type="PATRIC" id="fig|1666912.4.peg.2430"/>
<dbReference type="Gene3D" id="3.40.190.80">
    <property type="match status" value="1"/>
</dbReference>
<dbReference type="Gene3D" id="3.30.540.10">
    <property type="entry name" value="Fructose-1,6-Bisphosphatase, subunit A, domain 1"/>
    <property type="match status" value="1"/>
</dbReference>
<evidence type="ECO:0000256" key="8">
    <source>
        <dbReference type="RuleBase" id="RU364068"/>
    </source>
</evidence>
<evidence type="ECO:0000256" key="5">
    <source>
        <dbReference type="ARBA" id="ARBA00022801"/>
    </source>
</evidence>
<dbReference type="GO" id="GO:0046854">
    <property type="term" value="P:phosphatidylinositol phosphate biosynthetic process"/>
    <property type="evidence" value="ECO:0007669"/>
    <property type="project" value="InterPro"/>
</dbReference>
<feature type="binding site" evidence="7">
    <location>
        <position position="69"/>
    </location>
    <ligand>
        <name>Mg(2+)</name>
        <dbReference type="ChEBI" id="CHEBI:18420"/>
        <label>1</label>
        <note>catalytic</note>
    </ligand>
</feature>
<dbReference type="CDD" id="cd01639">
    <property type="entry name" value="IMPase"/>
    <property type="match status" value="1"/>
</dbReference>
<dbReference type="RefSeq" id="WP_082700260.1">
    <property type="nucleotide sequence ID" value="NZ_FBYC01000004.1"/>
</dbReference>
<accession>A0A0N8K848</accession>
<dbReference type="GO" id="GO:0046872">
    <property type="term" value="F:metal ion binding"/>
    <property type="evidence" value="ECO:0007669"/>
    <property type="project" value="UniProtKB-KW"/>
</dbReference>
<dbReference type="EMBL" id="FBYC01000004">
    <property type="protein sequence ID" value="CUX80489.1"/>
    <property type="molecule type" value="Genomic_DNA"/>
</dbReference>
<dbReference type="STRING" id="1666912.Ga0058931_1165"/>
<dbReference type="SUPFAM" id="SSF56655">
    <property type="entry name" value="Carbohydrate phosphatase"/>
    <property type="match status" value="1"/>
</dbReference>
<feature type="binding site" evidence="7">
    <location>
        <position position="87"/>
    </location>
    <ligand>
        <name>Mg(2+)</name>
        <dbReference type="ChEBI" id="CHEBI:18420"/>
        <label>1</label>
        <note>catalytic</note>
    </ligand>
</feature>
<evidence type="ECO:0000313" key="9">
    <source>
        <dbReference type="EMBL" id="CUX80489.1"/>
    </source>
</evidence>
<organism evidence="10 11">
    <name type="scientific">Roseibaca calidilacus</name>
    <dbReference type="NCBI Taxonomy" id="1666912"/>
    <lineage>
        <taxon>Bacteria</taxon>
        <taxon>Pseudomonadati</taxon>
        <taxon>Pseudomonadota</taxon>
        <taxon>Alphaproteobacteria</taxon>
        <taxon>Rhodobacterales</taxon>
        <taxon>Paracoccaceae</taxon>
        <taxon>Roseinatronobacter</taxon>
    </lineage>
</organism>
<dbReference type="GO" id="GO:0008934">
    <property type="term" value="F:inositol monophosphate 1-phosphatase activity"/>
    <property type="evidence" value="ECO:0007669"/>
    <property type="project" value="InterPro"/>
</dbReference>
<keyword evidence="6 7" id="KW-0460">Magnesium</keyword>
<proteinExistence type="inferred from homology"/>
<dbReference type="InterPro" id="IPR022337">
    <property type="entry name" value="Inositol_monophosphatase_SuhB"/>
</dbReference>
<keyword evidence="4 7" id="KW-0479">Metal-binding</keyword>
<comment type="caution">
    <text evidence="10">The sequence shown here is derived from an EMBL/GenBank/DDBJ whole genome shotgun (WGS) entry which is preliminary data.</text>
</comment>
<dbReference type="InterPro" id="IPR000760">
    <property type="entry name" value="Inositol_monophosphatase-like"/>
</dbReference>
<keyword evidence="12" id="KW-1185">Reference proteome</keyword>
<dbReference type="EC" id="3.1.3.25" evidence="8"/>
<evidence type="ECO:0000256" key="4">
    <source>
        <dbReference type="ARBA" id="ARBA00022723"/>
    </source>
</evidence>
<dbReference type="PANTHER" id="PTHR20854:SF4">
    <property type="entry name" value="INOSITOL-1-MONOPHOSPHATASE-RELATED"/>
    <property type="match status" value="1"/>
</dbReference>
<dbReference type="GO" id="GO:0007165">
    <property type="term" value="P:signal transduction"/>
    <property type="evidence" value="ECO:0007669"/>
    <property type="project" value="TreeGrafter"/>
</dbReference>
<reference evidence="9 12" key="2">
    <citation type="submission" date="2016-01" db="EMBL/GenBank/DDBJ databases">
        <authorList>
            <person name="Varghese N."/>
        </authorList>
    </citation>
    <scope>NUCLEOTIDE SEQUENCE [LARGE SCALE GENOMIC DNA]</scope>
    <source>
        <strain evidence="9 12">HL-91</strain>
    </source>
</reference>
<dbReference type="PROSITE" id="PS00630">
    <property type="entry name" value="IMP_2"/>
    <property type="match status" value="1"/>
</dbReference>
<dbReference type="AlphaFoldDB" id="A0A0N8K848"/>
<dbReference type="PRINTS" id="PR00377">
    <property type="entry name" value="IMPHPHTASES"/>
</dbReference>
<evidence type="ECO:0000256" key="6">
    <source>
        <dbReference type="ARBA" id="ARBA00022842"/>
    </source>
</evidence>
<comment type="cofactor">
    <cofactor evidence="2 7 8">
        <name>Mg(2+)</name>
        <dbReference type="ChEBI" id="CHEBI:18420"/>
    </cofactor>
</comment>
<dbReference type="EMBL" id="LJSG01000008">
    <property type="protein sequence ID" value="KPP93537.1"/>
    <property type="molecule type" value="Genomic_DNA"/>
</dbReference>
<dbReference type="GO" id="GO:0006020">
    <property type="term" value="P:inositol metabolic process"/>
    <property type="evidence" value="ECO:0007669"/>
    <property type="project" value="TreeGrafter"/>
</dbReference>
<dbReference type="InterPro" id="IPR033942">
    <property type="entry name" value="IMPase"/>
</dbReference>
<dbReference type="Proteomes" id="UP000182045">
    <property type="component" value="Unassembled WGS sequence"/>
</dbReference>
<dbReference type="PROSITE" id="PS00629">
    <property type="entry name" value="IMP_1"/>
    <property type="match status" value="1"/>
</dbReference>
<sequence length="266" mass="28222">MAMPHDPALDAALAAARDAGRLLLQMRQGQDGLSPRSKRAGDFVSEADLRAESLLRTRLCGPDDHWLGEETGTPPRAASQVWIVDPLDGTTNYLRGIGHWAVSIALEVDGMRIMGVVYDPSRDECFCALAGQGAWLNGAPIRVSDTAILRDALFGTGIPFGTMDHIADHAADIARLAPHCAGLRRMGAAALDLAYVACGRLDGFWERRLQPWDIAAGLVLLQQAGAVVAGLDPGLPPEQTGTVLTAAPGVFQPFAQILRAGQDVTS</sequence>
<evidence type="ECO:0000313" key="11">
    <source>
        <dbReference type="Proteomes" id="UP000050413"/>
    </source>
</evidence>
<dbReference type="PRINTS" id="PR01959">
    <property type="entry name" value="SBIMPHPHTASE"/>
</dbReference>
<comment type="similarity">
    <text evidence="3 8">Belongs to the inositol monophosphatase superfamily.</text>
</comment>
<dbReference type="InterPro" id="IPR020550">
    <property type="entry name" value="Inositol_monophosphatase_CS"/>
</dbReference>
<evidence type="ECO:0000256" key="3">
    <source>
        <dbReference type="ARBA" id="ARBA00009759"/>
    </source>
</evidence>
<protein>
    <recommendedName>
        <fullName evidence="8">Inositol-1-monophosphatase</fullName>
        <ecNumber evidence="8">3.1.3.25</ecNumber>
    </recommendedName>
</protein>
<name>A0A0N8K848_9RHOB</name>
<dbReference type="OrthoDB" id="9785695at2"/>
<evidence type="ECO:0000313" key="10">
    <source>
        <dbReference type="EMBL" id="KPP93537.1"/>
    </source>
</evidence>